<dbReference type="PANTHER" id="PTHR45624">
    <property type="entry name" value="MITOCHONDRIAL BASIC AMINO ACIDS TRANSPORTER-RELATED"/>
    <property type="match status" value="1"/>
</dbReference>
<dbReference type="PANTHER" id="PTHR45624:SF61">
    <property type="entry name" value="MITOCHONDRIAL BASIC AMINO ACIDS TRANSPORTER"/>
    <property type="match status" value="1"/>
</dbReference>
<dbReference type="OMA" id="VYRESGW"/>
<keyword evidence="5" id="KW-0677">Repeat</keyword>
<dbReference type="GO" id="GO:0005743">
    <property type="term" value="C:mitochondrial inner membrane"/>
    <property type="evidence" value="ECO:0007669"/>
    <property type="project" value="UniProtKB-SubCell"/>
</dbReference>
<reference evidence="25" key="3">
    <citation type="submission" date="2020-05" db="UniProtKB">
        <authorList>
            <consortium name="EnsemblMetazoa"/>
        </authorList>
    </citation>
    <scope>IDENTIFICATION</scope>
    <source>
        <strain evidence="25">USDA</strain>
    </source>
</reference>
<evidence type="ECO:0000256" key="17">
    <source>
        <dbReference type="ARBA" id="ARBA00071763"/>
    </source>
</evidence>
<dbReference type="EnsemblMetazoa" id="PHUM347220-RA">
    <property type="protein sequence ID" value="PHUM347220-PA"/>
    <property type="gene ID" value="PHUM347220"/>
</dbReference>
<dbReference type="EMBL" id="AAZO01004043">
    <property type="status" value="NOT_ANNOTATED_CDS"/>
    <property type="molecule type" value="Genomic_DNA"/>
</dbReference>
<comment type="catalytic activity">
    <reaction evidence="11">
        <text>L-lysine(out) + L-arginine(in) = L-lysine(in) + L-arginine(out)</text>
        <dbReference type="Rhea" id="RHEA:70827"/>
        <dbReference type="ChEBI" id="CHEBI:32551"/>
        <dbReference type="ChEBI" id="CHEBI:32682"/>
    </reaction>
</comment>
<comment type="catalytic activity">
    <reaction evidence="14">
        <text>L-homoarginine(in) + L-arginine(out) = L-homoarginine(out) + L-arginine(in)</text>
        <dbReference type="Rhea" id="RHEA:72799"/>
        <dbReference type="ChEBI" id="CHEBI:32682"/>
        <dbReference type="ChEBI" id="CHEBI:143006"/>
    </reaction>
</comment>
<evidence type="ECO:0000256" key="19">
    <source>
        <dbReference type="ARBA" id="ARBA00078745"/>
    </source>
</evidence>
<dbReference type="KEGG" id="phu:Phum_PHUM347220"/>
<dbReference type="InParanoid" id="E0VNX0"/>
<evidence type="ECO:0000256" key="11">
    <source>
        <dbReference type="ARBA" id="ARBA00049090"/>
    </source>
</evidence>
<evidence type="ECO:0000256" key="21">
    <source>
        <dbReference type="ARBA" id="ARBA00080567"/>
    </source>
</evidence>
<evidence type="ECO:0000256" key="18">
    <source>
        <dbReference type="ARBA" id="ARBA00076491"/>
    </source>
</evidence>
<reference evidence="24" key="1">
    <citation type="submission" date="2007-04" db="EMBL/GenBank/DDBJ databases">
        <title>Annotation of Pediculus humanus corporis strain USDA.</title>
        <authorList>
            <person name="Kirkness E."/>
            <person name="Hannick L."/>
            <person name="Hass B."/>
            <person name="Bruggner R."/>
            <person name="Lawson D."/>
            <person name="Bidwell S."/>
            <person name="Joardar V."/>
            <person name="Caler E."/>
            <person name="Walenz B."/>
            <person name="Inman J."/>
            <person name="Schobel S."/>
            <person name="Galinsky K."/>
            <person name="Amedeo P."/>
            <person name="Strausberg R."/>
        </authorList>
    </citation>
    <scope>NUCLEOTIDE SEQUENCE</scope>
    <source>
        <strain evidence="24">USDA</strain>
    </source>
</reference>
<evidence type="ECO:0000256" key="14">
    <source>
        <dbReference type="ARBA" id="ARBA00051045"/>
    </source>
</evidence>
<dbReference type="VEuPathDB" id="VectorBase:PHUM347220"/>
<dbReference type="GO" id="GO:0005289">
    <property type="term" value="F:high-affinity L-arginine transmembrane transporter activity"/>
    <property type="evidence" value="ECO:0007669"/>
    <property type="project" value="TreeGrafter"/>
</dbReference>
<dbReference type="EMBL" id="DS235354">
    <property type="protein sequence ID" value="EEB15076.1"/>
    <property type="molecule type" value="Genomic_DNA"/>
</dbReference>
<dbReference type="HOGENOM" id="CLU_015166_16_1_1"/>
<dbReference type="SUPFAM" id="SSF103506">
    <property type="entry name" value="Mitochondrial carrier"/>
    <property type="match status" value="1"/>
</dbReference>
<evidence type="ECO:0000256" key="16">
    <source>
        <dbReference type="ARBA" id="ARBA00052673"/>
    </source>
</evidence>
<keyword evidence="8" id="KW-1133">Transmembrane helix</keyword>
<keyword evidence="4 22" id="KW-0812">Transmembrane</keyword>
<evidence type="ECO:0000256" key="7">
    <source>
        <dbReference type="ARBA" id="ARBA00022970"/>
    </source>
</evidence>
<keyword evidence="3 23" id="KW-0813">Transport</keyword>
<evidence type="ECO:0000256" key="20">
    <source>
        <dbReference type="ARBA" id="ARBA00079387"/>
    </source>
</evidence>
<evidence type="ECO:0000256" key="22">
    <source>
        <dbReference type="PROSITE-ProRule" id="PRU00282"/>
    </source>
</evidence>
<comment type="subcellular location">
    <subcellularLocation>
        <location evidence="1">Mitochondrion inner membrane</location>
        <topology evidence="1">Multi-pass membrane protein</topology>
    </subcellularLocation>
</comment>
<dbReference type="STRING" id="121224.E0VNX0"/>
<feature type="repeat" description="Solcar" evidence="22">
    <location>
        <begin position="182"/>
        <end position="270"/>
    </location>
</feature>
<evidence type="ECO:0000256" key="4">
    <source>
        <dbReference type="ARBA" id="ARBA00022692"/>
    </source>
</evidence>
<dbReference type="RefSeq" id="XP_002427814.1">
    <property type="nucleotide sequence ID" value="XM_002427769.1"/>
</dbReference>
<keyword evidence="10 22" id="KW-0472">Membrane</keyword>
<keyword evidence="26" id="KW-1185">Reference proteome</keyword>
<dbReference type="AlphaFoldDB" id="E0VNX0"/>
<evidence type="ECO:0000256" key="3">
    <source>
        <dbReference type="ARBA" id="ARBA00022448"/>
    </source>
</evidence>
<dbReference type="OrthoDB" id="193856at2759"/>
<evidence type="ECO:0000256" key="1">
    <source>
        <dbReference type="ARBA" id="ARBA00004448"/>
    </source>
</evidence>
<accession>E0VNX0</accession>
<evidence type="ECO:0000256" key="6">
    <source>
        <dbReference type="ARBA" id="ARBA00022792"/>
    </source>
</evidence>
<reference evidence="24" key="2">
    <citation type="submission" date="2007-04" db="EMBL/GenBank/DDBJ databases">
        <title>The genome of the human body louse.</title>
        <authorList>
            <consortium name="The Human Body Louse Genome Consortium"/>
            <person name="Kirkness E."/>
            <person name="Walenz B."/>
            <person name="Hass B."/>
            <person name="Bruggner R."/>
            <person name="Strausberg R."/>
        </authorList>
    </citation>
    <scope>NUCLEOTIDE SEQUENCE</scope>
    <source>
        <strain evidence="24">USDA</strain>
    </source>
</reference>
<feature type="repeat" description="Solcar" evidence="22">
    <location>
        <begin position="91"/>
        <end position="176"/>
    </location>
</feature>
<dbReference type="GO" id="GO:1990575">
    <property type="term" value="P:mitochondrial L-ornithine transmembrane transport"/>
    <property type="evidence" value="ECO:0007669"/>
    <property type="project" value="TreeGrafter"/>
</dbReference>
<keyword evidence="7" id="KW-0029">Amino-acid transport</keyword>
<comment type="catalytic activity">
    <reaction evidence="16">
        <text>N(omega)-methyl-L-arginine(in) + L-arginine(out) = N(omega)-methyl-L-arginine(out) + L-arginine(in)</text>
        <dbReference type="Rhea" id="RHEA:72803"/>
        <dbReference type="ChEBI" id="CHEBI:32682"/>
        <dbReference type="ChEBI" id="CHEBI:114953"/>
    </reaction>
</comment>
<evidence type="ECO:0000313" key="24">
    <source>
        <dbReference type="EMBL" id="EEB15076.1"/>
    </source>
</evidence>
<comment type="catalytic activity">
    <reaction evidence="12">
        <text>L-histidine(out) = L-histidine(in)</text>
        <dbReference type="Rhea" id="RHEA:72807"/>
        <dbReference type="ChEBI" id="CHEBI:57595"/>
    </reaction>
</comment>
<comment type="catalytic activity">
    <reaction evidence="13">
        <text>L-histidine(out) + L-arginine(in) = L-histidine(in) + L-arginine(out)</text>
        <dbReference type="Rhea" id="RHEA:71063"/>
        <dbReference type="ChEBI" id="CHEBI:32682"/>
        <dbReference type="ChEBI" id="CHEBI:57595"/>
    </reaction>
</comment>
<keyword evidence="6" id="KW-0999">Mitochondrion inner membrane</keyword>
<dbReference type="Pfam" id="PF00153">
    <property type="entry name" value="Mito_carr"/>
    <property type="match status" value="3"/>
</dbReference>
<evidence type="ECO:0000256" key="5">
    <source>
        <dbReference type="ARBA" id="ARBA00022737"/>
    </source>
</evidence>
<keyword evidence="9" id="KW-0496">Mitochondrion</keyword>
<proteinExistence type="inferred from homology"/>
<evidence type="ECO:0000256" key="23">
    <source>
        <dbReference type="RuleBase" id="RU000488"/>
    </source>
</evidence>
<evidence type="ECO:0000313" key="25">
    <source>
        <dbReference type="EnsemblMetazoa" id="PHUM347220-PA"/>
    </source>
</evidence>
<evidence type="ECO:0000256" key="10">
    <source>
        <dbReference type="ARBA" id="ARBA00023136"/>
    </source>
</evidence>
<dbReference type="InterPro" id="IPR050567">
    <property type="entry name" value="Mitochondrial_Carrier"/>
</dbReference>
<protein>
    <recommendedName>
        <fullName evidence="17">Mitochondrial basic amino acids transporter</fullName>
    </recommendedName>
    <alternativeName>
        <fullName evidence="21">Carnitine/acylcarnitine translocase-like</fullName>
    </alternativeName>
    <alternativeName>
        <fullName evidence="20">Mitochondrial carnitine/acylcarnitine carrier protein CACL</fullName>
    </alternativeName>
    <alternativeName>
        <fullName evidence="19">Mitochondrial ornithine transporter 3</fullName>
    </alternativeName>
    <alternativeName>
        <fullName evidence="18">Solute carrier family 25 member 29</fullName>
    </alternativeName>
</protein>
<organism>
    <name type="scientific">Pediculus humanus subsp. corporis</name>
    <name type="common">Body louse</name>
    <dbReference type="NCBI Taxonomy" id="121224"/>
    <lineage>
        <taxon>Eukaryota</taxon>
        <taxon>Metazoa</taxon>
        <taxon>Ecdysozoa</taxon>
        <taxon>Arthropoda</taxon>
        <taxon>Hexapoda</taxon>
        <taxon>Insecta</taxon>
        <taxon>Pterygota</taxon>
        <taxon>Neoptera</taxon>
        <taxon>Paraneoptera</taxon>
        <taxon>Psocodea</taxon>
        <taxon>Troctomorpha</taxon>
        <taxon>Phthiraptera</taxon>
        <taxon>Anoplura</taxon>
        <taxon>Pediculidae</taxon>
        <taxon>Pediculus</taxon>
    </lineage>
</organism>
<dbReference type="Gene3D" id="1.50.40.10">
    <property type="entry name" value="Mitochondrial carrier domain"/>
    <property type="match status" value="1"/>
</dbReference>
<evidence type="ECO:0000256" key="8">
    <source>
        <dbReference type="ARBA" id="ARBA00022989"/>
    </source>
</evidence>
<evidence type="ECO:0000313" key="26">
    <source>
        <dbReference type="Proteomes" id="UP000009046"/>
    </source>
</evidence>
<dbReference type="InterPro" id="IPR018108">
    <property type="entry name" value="MCP_transmembrane"/>
</dbReference>
<dbReference type="eggNOG" id="KOG0762">
    <property type="taxonomic scope" value="Eukaryota"/>
</dbReference>
<evidence type="ECO:0000256" key="15">
    <source>
        <dbReference type="ARBA" id="ARBA00051921"/>
    </source>
</evidence>
<comment type="catalytic activity">
    <reaction evidence="15">
        <text>L-ornithine(in) + L-arginine(out) = L-ornithine(out) + L-arginine(in)</text>
        <dbReference type="Rhea" id="RHEA:34991"/>
        <dbReference type="ChEBI" id="CHEBI:32682"/>
        <dbReference type="ChEBI" id="CHEBI:46911"/>
    </reaction>
</comment>
<dbReference type="GeneID" id="8231901"/>
<name>E0VNX0_PEDHC</name>
<evidence type="ECO:0000256" key="12">
    <source>
        <dbReference type="ARBA" id="ARBA00050592"/>
    </source>
</evidence>
<gene>
    <name evidence="25" type="primary">8231901</name>
    <name evidence="24" type="ORF">Phum_PHUM347220</name>
</gene>
<dbReference type="FunCoup" id="E0VNX0">
    <property type="interactions" value="59"/>
</dbReference>
<evidence type="ECO:0000256" key="2">
    <source>
        <dbReference type="ARBA" id="ARBA00006375"/>
    </source>
</evidence>
<dbReference type="CTD" id="8231901"/>
<dbReference type="InterPro" id="IPR023395">
    <property type="entry name" value="MCP_dom_sf"/>
</dbReference>
<comment type="similarity">
    <text evidence="2 23">Belongs to the mitochondrial carrier (TC 2.A.29) family.</text>
</comment>
<feature type="repeat" description="Solcar" evidence="22">
    <location>
        <begin position="2"/>
        <end position="86"/>
    </location>
</feature>
<dbReference type="PROSITE" id="PS50920">
    <property type="entry name" value="SOLCAR"/>
    <property type="match status" value="3"/>
</dbReference>
<dbReference type="FunFam" id="1.50.40.10:FF:000037">
    <property type="entry name" value="Solute carrier family 25 member 29"/>
    <property type="match status" value="1"/>
</dbReference>
<sequence>MALDFVAGCFGGCAGILVGHPLDTIKIRIQTQDYKNPQYRGTIHCFKKVIEKESLSGLYKGISSPLAGVAVINAIVFGVYGTVQKNLTEPESLKSCFASGAVAGLVQSFICSPMELVKSRTQIQESKIITGPFQTFRDIYRKQGLKGIFKGLNITFLREGLGFGIYFSTYEWLTRNNDSKPISTLHLLGAGGTAGAASWMFTYPLDVIKSRIQIDGMSGNKQYQNSFDCLIKSVRTEGLRFLFRGLSPTLIRAFPSNAATWAVVSWIMELFKTNQVPEKNAEFMENNFWDGIPSKSIYSYNFCFMYNSYVKYLTDNTFREFD</sequence>
<evidence type="ECO:0000256" key="9">
    <source>
        <dbReference type="ARBA" id="ARBA00023128"/>
    </source>
</evidence>
<evidence type="ECO:0000256" key="13">
    <source>
        <dbReference type="ARBA" id="ARBA00050768"/>
    </source>
</evidence>
<dbReference type="Proteomes" id="UP000009046">
    <property type="component" value="Unassembled WGS sequence"/>
</dbReference>